<dbReference type="EMBL" id="CM001879">
    <property type="protein sequence ID" value="EOX95791.1"/>
    <property type="molecule type" value="Genomic_DNA"/>
</dbReference>
<protein>
    <submittedName>
        <fullName evidence="1">Uncharacterized protein</fullName>
    </submittedName>
</protein>
<name>A0A061DUP7_THECC</name>
<dbReference type="HOGENOM" id="CLU_2065735_0_0_1"/>
<keyword evidence="2" id="KW-1185">Reference proteome</keyword>
<dbReference type="InParanoid" id="A0A061DUP7"/>
<organism evidence="1 2">
    <name type="scientific">Theobroma cacao</name>
    <name type="common">Cacao</name>
    <name type="synonym">Cocoa</name>
    <dbReference type="NCBI Taxonomy" id="3641"/>
    <lineage>
        <taxon>Eukaryota</taxon>
        <taxon>Viridiplantae</taxon>
        <taxon>Streptophyta</taxon>
        <taxon>Embryophyta</taxon>
        <taxon>Tracheophyta</taxon>
        <taxon>Spermatophyta</taxon>
        <taxon>Magnoliopsida</taxon>
        <taxon>eudicotyledons</taxon>
        <taxon>Gunneridae</taxon>
        <taxon>Pentapetalae</taxon>
        <taxon>rosids</taxon>
        <taxon>malvids</taxon>
        <taxon>Malvales</taxon>
        <taxon>Malvaceae</taxon>
        <taxon>Byttnerioideae</taxon>
        <taxon>Theobroma</taxon>
    </lineage>
</organism>
<dbReference type="AlphaFoldDB" id="A0A061DUP7"/>
<reference evidence="1 2" key="1">
    <citation type="journal article" date="2013" name="Genome Biol.">
        <title>The genome sequence of the most widely cultivated cacao type and its use to identify candidate genes regulating pod color.</title>
        <authorList>
            <person name="Motamayor J.C."/>
            <person name="Mockaitis K."/>
            <person name="Schmutz J."/>
            <person name="Haiminen N."/>
            <person name="Iii D.L."/>
            <person name="Cornejo O."/>
            <person name="Findley S.D."/>
            <person name="Zheng P."/>
            <person name="Utro F."/>
            <person name="Royaert S."/>
            <person name="Saski C."/>
            <person name="Jenkins J."/>
            <person name="Podicheti R."/>
            <person name="Zhao M."/>
            <person name="Scheffler B.E."/>
            <person name="Stack J.C."/>
            <person name="Feltus F.A."/>
            <person name="Mustiga G.M."/>
            <person name="Amores F."/>
            <person name="Phillips W."/>
            <person name="Marelli J.P."/>
            <person name="May G.D."/>
            <person name="Shapiro H."/>
            <person name="Ma J."/>
            <person name="Bustamante C.D."/>
            <person name="Schnell R.J."/>
            <person name="Main D."/>
            <person name="Gilbert D."/>
            <person name="Parida L."/>
            <person name="Kuhn D.N."/>
        </authorList>
    </citation>
    <scope>NUCLEOTIDE SEQUENCE [LARGE SCALE GENOMIC DNA]</scope>
    <source>
        <strain evidence="2">cv. Matina 1-6</strain>
    </source>
</reference>
<dbReference type="Proteomes" id="UP000026915">
    <property type="component" value="Chromosome 1"/>
</dbReference>
<evidence type="ECO:0000313" key="1">
    <source>
        <dbReference type="EMBL" id="EOX95791.1"/>
    </source>
</evidence>
<accession>A0A061DUP7</accession>
<evidence type="ECO:0000313" key="2">
    <source>
        <dbReference type="Proteomes" id="UP000026915"/>
    </source>
</evidence>
<dbReference type="Gramene" id="EOX95791">
    <property type="protein sequence ID" value="EOX95791"/>
    <property type="gene ID" value="TCM_005205"/>
</dbReference>
<proteinExistence type="predicted"/>
<sequence length="119" mass="13672">MMGGVGWKRMFVHVGQERPSRYPLTSSFSKTPPTHKPLYVIATEFPFFPSRLGEATFLSIRCKPTLLRAWNHTQHVWRYNRECSVFVHCLKTEYQTISNDDSDASKVGRVYNGKGKATC</sequence>
<gene>
    <name evidence="1" type="ORF">TCM_005205</name>
</gene>